<reference evidence="2 3" key="1">
    <citation type="submission" date="2014-04" db="EMBL/GenBank/DDBJ databases">
        <authorList>
            <consortium name="DOE Joint Genome Institute"/>
            <person name="Kuo A."/>
            <person name="Kohler A."/>
            <person name="Jargeat P."/>
            <person name="Nagy L.G."/>
            <person name="Floudas D."/>
            <person name="Copeland A."/>
            <person name="Barry K.W."/>
            <person name="Cichocki N."/>
            <person name="Veneault-Fourrey C."/>
            <person name="LaButti K."/>
            <person name="Lindquist E.A."/>
            <person name="Lipzen A."/>
            <person name="Lundell T."/>
            <person name="Morin E."/>
            <person name="Murat C."/>
            <person name="Sun H."/>
            <person name="Tunlid A."/>
            <person name="Henrissat B."/>
            <person name="Grigoriev I.V."/>
            <person name="Hibbett D.S."/>
            <person name="Martin F."/>
            <person name="Nordberg H.P."/>
            <person name="Cantor M.N."/>
            <person name="Hua S.X."/>
        </authorList>
    </citation>
    <scope>NUCLEOTIDE SEQUENCE [LARGE SCALE GENOMIC DNA]</scope>
    <source>
        <strain evidence="2 3">Ve08.2h10</strain>
    </source>
</reference>
<dbReference type="Proteomes" id="UP000054538">
    <property type="component" value="Unassembled WGS sequence"/>
</dbReference>
<dbReference type="HOGENOM" id="CLU_129996_0_0_1"/>
<dbReference type="AlphaFoldDB" id="A0A0D0DEP3"/>
<name>A0A0D0DEP3_9AGAM</name>
<feature type="region of interest" description="Disordered" evidence="1">
    <location>
        <begin position="41"/>
        <end position="106"/>
    </location>
</feature>
<accession>A0A0D0DEP3</accession>
<reference evidence="3" key="2">
    <citation type="submission" date="2015-01" db="EMBL/GenBank/DDBJ databases">
        <title>Evolutionary Origins and Diversification of the Mycorrhizal Mutualists.</title>
        <authorList>
            <consortium name="DOE Joint Genome Institute"/>
            <consortium name="Mycorrhizal Genomics Consortium"/>
            <person name="Kohler A."/>
            <person name="Kuo A."/>
            <person name="Nagy L.G."/>
            <person name="Floudas D."/>
            <person name="Copeland A."/>
            <person name="Barry K.W."/>
            <person name="Cichocki N."/>
            <person name="Veneault-Fourrey C."/>
            <person name="LaButti K."/>
            <person name="Lindquist E.A."/>
            <person name="Lipzen A."/>
            <person name="Lundell T."/>
            <person name="Morin E."/>
            <person name="Murat C."/>
            <person name="Riley R."/>
            <person name="Ohm R."/>
            <person name="Sun H."/>
            <person name="Tunlid A."/>
            <person name="Henrissat B."/>
            <person name="Grigoriev I.V."/>
            <person name="Hibbett D.S."/>
            <person name="Martin F."/>
        </authorList>
    </citation>
    <scope>NUCLEOTIDE SEQUENCE [LARGE SCALE GENOMIC DNA]</scope>
    <source>
        <strain evidence="3">Ve08.2h10</strain>
    </source>
</reference>
<dbReference type="OrthoDB" id="3062963at2759"/>
<protein>
    <submittedName>
        <fullName evidence="2">Uncharacterized protein</fullName>
    </submittedName>
</protein>
<sequence length="127" mass="13396">MATYSAFFSSGLLAPYVSRSTTPMPPSSPMLISASPVDPVDLALTHTKGDRPPMRRRRSSMNIGASPMALIKSPARNAGAALQRSGIMSPTRSRAASVSTNEASENNSLFSRLRSGSLGGVVNPTFR</sequence>
<keyword evidence="3" id="KW-1185">Reference proteome</keyword>
<evidence type="ECO:0000313" key="3">
    <source>
        <dbReference type="Proteomes" id="UP000054538"/>
    </source>
</evidence>
<evidence type="ECO:0000313" key="2">
    <source>
        <dbReference type="EMBL" id="KIK79389.1"/>
    </source>
</evidence>
<gene>
    <name evidence="2" type="ORF">PAXRUDRAFT_281550</name>
</gene>
<dbReference type="InParanoid" id="A0A0D0DEP3"/>
<evidence type="ECO:0000256" key="1">
    <source>
        <dbReference type="SAM" id="MobiDB-lite"/>
    </source>
</evidence>
<organism evidence="2 3">
    <name type="scientific">Paxillus rubicundulus Ve08.2h10</name>
    <dbReference type="NCBI Taxonomy" id="930991"/>
    <lineage>
        <taxon>Eukaryota</taxon>
        <taxon>Fungi</taxon>
        <taxon>Dikarya</taxon>
        <taxon>Basidiomycota</taxon>
        <taxon>Agaricomycotina</taxon>
        <taxon>Agaricomycetes</taxon>
        <taxon>Agaricomycetidae</taxon>
        <taxon>Boletales</taxon>
        <taxon>Paxilineae</taxon>
        <taxon>Paxillaceae</taxon>
        <taxon>Paxillus</taxon>
    </lineage>
</organism>
<feature type="compositionally biased region" description="Polar residues" evidence="1">
    <location>
        <begin position="86"/>
        <end position="106"/>
    </location>
</feature>
<proteinExistence type="predicted"/>
<dbReference type="EMBL" id="KN826294">
    <property type="protein sequence ID" value="KIK79389.1"/>
    <property type="molecule type" value="Genomic_DNA"/>
</dbReference>